<dbReference type="Proteomes" id="UP000253314">
    <property type="component" value="Unassembled WGS sequence"/>
</dbReference>
<dbReference type="NCBIfam" id="TIGR00787">
    <property type="entry name" value="dctP"/>
    <property type="match status" value="1"/>
</dbReference>
<keyword evidence="4" id="KW-1185">Reference proteome</keyword>
<evidence type="ECO:0000313" key="3">
    <source>
        <dbReference type="EMBL" id="RBW70947.1"/>
    </source>
</evidence>
<dbReference type="InterPro" id="IPR018389">
    <property type="entry name" value="DctP_fam"/>
</dbReference>
<dbReference type="RefSeq" id="WP_113804425.1">
    <property type="nucleotide sequence ID" value="NZ_QOCW01000002.1"/>
</dbReference>
<name>A0A366XYG8_9BACI</name>
<proteinExistence type="predicted"/>
<dbReference type="GO" id="GO:0030288">
    <property type="term" value="C:outer membrane-bounded periplasmic space"/>
    <property type="evidence" value="ECO:0007669"/>
    <property type="project" value="InterPro"/>
</dbReference>
<dbReference type="PANTHER" id="PTHR33376:SF2">
    <property type="entry name" value="DICARBOXYLATE-BINDING PERIPLASMIC PROTEIN"/>
    <property type="match status" value="1"/>
</dbReference>
<gene>
    <name evidence="3" type="ORF">DS031_02835</name>
</gene>
<dbReference type="Gene3D" id="3.40.190.170">
    <property type="entry name" value="Bacterial extracellular solute-binding protein, family 7"/>
    <property type="match status" value="1"/>
</dbReference>
<dbReference type="GO" id="GO:0030246">
    <property type="term" value="F:carbohydrate binding"/>
    <property type="evidence" value="ECO:0007669"/>
    <property type="project" value="TreeGrafter"/>
</dbReference>
<dbReference type="OrthoDB" id="9776801at2"/>
<dbReference type="AlphaFoldDB" id="A0A366XYG8"/>
<reference evidence="3 4" key="1">
    <citation type="submission" date="2018-07" db="EMBL/GenBank/DDBJ databases">
        <title>Lottiidibacillus patelloidae gen. nov., sp. nov., isolated from the intestinal tract of a marine limpet and the reclassification of B. taeanensis BH030017T, B. algicola KMM 3737T and B. hwajinpoensis SW-72T as genus Lottiidibacillus.</title>
        <authorList>
            <person name="Liu R."/>
            <person name="Huang Z."/>
        </authorList>
    </citation>
    <scope>NUCLEOTIDE SEQUENCE [LARGE SCALE GENOMIC DNA]</scope>
    <source>
        <strain evidence="3 4">BH030017</strain>
    </source>
</reference>
<dbReference type="Pfam" id="PF03480">
    <property type="entry name" value="DctP"/>
    <property type="match status" value="1"/>
</dbReference>
<keyword evidence="1 2" id="KW-0732">Signal</keyword>
<evidence type="ECO:0000313" key="4">
    <source>
        <dbReference type="Proteomes" id="UP000253314"/>
    </source>
</evidence>
<organism evidence="3 4">
    <name type="scientific">Bacillus taeanensis</name>
    <dbReference type="NCBI Taxonomy" id="273032"/>
    <lineage>
        <taxon>Bacteria</taxon>
        <taxon>Bacillati</taxon>
        <taxon>Bacillota</taxon>
        <taxon>Bacilli</taxon>
        <taxon>Bacillales</taxon>
        <taxon>Bacillaceae</taxon>
        <taxon>Bacillus</taxon>
    </lineage>
</organism>
<dbReference type="GO" id="GO:0055085">
    <property type="term" value="P:transmembrane transport"/>
    <property type="evidence" value="ECO:0007669"/>
    <property type="project" value="InterPro"/>
</dbReference>
<dbReference type="NCBIfam" id="NF037995">
    <property type="entry name" value="TRAP_S1"/>
    <property type="match status" value="1"/>
</dbReference>
<sequence length="356" mass="39378">MKNLFKKLVVSVTLPSLLLLGACSGSSESTGSETSGGDNTAAESGIQERVIRAGIGLNEDHPEGQGLLKFKEIVEEKTDGKIKVEPYFSAQLGDDMQMTEALKAGTQEVTIPSTSPLVGMVKEFGIFDFPFIFNNGEEADAVLDGAVGQKVLEKLPEHNLVGLAYWENGFRNLTNSKHPVKTAADFKGLKIRTMQNEVHLDAFKALGANPTPMAFSEVFTALESKTVDGQENPFPTIESNKFNEVQDYLSQTNHVYTPFVFLMSKKFWDDLSEEEKTIVKDAAVEAGKYQRQVNREANEKSLQNLKDAGMNVNELSDKDKKEIQEIIQPVIDQYAGKFGKDLVDEMNNQLEEIRGN</sequence>
<dbReference type="PROSITE" id="PS51257">
    <property type="entry name" value="PROKAR_LIPOPROTEIN"/>
    <property type="match status" value="1"/>
</dbReference>
<feature type="signal peptide" evidence="2">
    <location>
        <begin position="1"/>
        <end position="21"/>
    </location>
</feature>
<protein>
    <submittedName>
        <fullName evidence="3">TRAP transporter substrate-binding protein</fullName>
    </submittedName>
</protein>
<dbReference type="PIRSF" id="PIRSF006470">
    <property type="entry name" value="DctB"/>
    <property type="match status" value="1"/>
</dbReference>
<dbReference type="PANTHER" id="PTHR33376">
    <property type="match status" value="1"/>
</dbReference>
<feature type="chain" id="PRO_5039716329" evidence="2">
    <location>
        <begin position="22"/>
        <end position="356"/>
    </location>
</feature>
<dbReference type="EMBL" id="QOCW01000002">
    <property type="protein sequence ID" value="RBW70947.1"/>
    <property type="molecule type" value="Genomic_DNA"/>
</dbReference>
<comment type="caution">
    <text evidence="3">The sequence shown here is derived from an EMBL/GenBank/DDBJ whole genome shotgun (WGS) entry which is preliminary data.</text>
</comment>
<dbReference type="InterPro" id="IPR038404">
    <property type="entry name" value="TRAP_DctP_sf"/>
</dbReference>
<evidence type="ECO:0000256" key="2">
    <source>
        <dbReference type="SAM" id="SignalP"/>
    </source>
</evidence>
<evidence type="ECO:0000256" key="1">
    <source>
        <dbReference type="ARBA" id="ARBA00022729"/>
    </source>
</evidence>
<dbReference type="SUPFAM" id="SSF53850">
    <property type="entry name" value="Periplasmic binding protein-like II"/>
    <property type="match status" value="1"/>
</dbReference>
<dbReference type="CDD" id="cd13679">
    <property type="entry name" value="PBP2_TRAP_YiaO_like"/>
    <property type="match status" value="1"/>
</dbReference>
<dbReference type="InterPro" id="IPR004682">
    <property type="entry name" value="TRAP_DctP"/>
</dbReference>
<accession>A0A366XYG8</accession>